<feature type="region of interest" description="Disordered" evidence="1">
    <location>
        <begin position="570"/>
        <end position="617"/>
    </location>
</feature>
<dbReference type="PANTHER" id="PTHR47691">
    <property type="entry name" value="REGULATOR-RELATED"/>
    <property type="match status" value="1"/>
</dbReference>
<dbReference type="SUPFAM" id="SSF48452">
    <property type="entry name" value="TPR-like"/>
    <property type="match status" value="1"/>
</dbReference>
<evidence type="ECO:0000313" key="3">
    <source>
        <dbReference type="Proteomes" id="UP001172101"/>
    </source>
</evidence>
<evidence type="ECO:0000256" key="1">
    <source>
        <dbReference type="SAM" id="MobiDB-lite"/>
    </source>
</evidence>
<reference evidence="2" key="1">
    <citation type="submission" date="2023-06" db="EMBL/GenBank/DDBJ databases">
        <title>Genome-scale phylogeny and comparative genomics of the fungal order Sordariales.</title>
        <authorList>
            <consortium name="Lawrence Berkeley National Laboratory"/>
            <person name="Hensen N."/>
            <person name="Bonometti L."/>
            <person name="Westerberg I."/>
            <person name="Brannstrom I.O."/>
            <person name="Guillou S."/>
            <person name="Cros-Aarteil S."/>
            <person name="Calhoun S."/>
            <person name="Haridas S."/>
            <person name="Kuo A."/>
            <person name="Mondo S."/>
            <person name="Pangilinan J."/>
            <person name="Riley R."/>
            <person name="LaButti K."/>
            <person name="Andreopoulos B."/>
            <person name="Lipzen A."/>
            <person name="Chen C."/>
            <person name="Yanf M."/>
            <person name="Daum C."/>
            <person name="Ng V."/>
            <person name="Clum A."/>
            <person name="Steindorff A."/>
            <person name="Ohm R."/>
            <person name="Martin F."/>
            <person name="Silar P."/>
            <person name="Natvig D."/>
            <person name="Lalanne C."/>
            <person name="Gautier V."/>
            <person name="Ament-velasquez S.L."/>
            <person name="Kruys A."/>
            <person name="Hutchinson M.I."/>
            <person name="Powell A.J."/>
            <person name="Barry K."/>
            <person name="Miller A.N."/>
            <person name="Grigoriev I.V."/>
            <person name="Debuchy R."/>
            <person name="Gladieux P."/>
            <person name="Thoren M.H."/>
            <person name="Johannesson H."/>
        </authorList>
    </citation>
    <scope>NUCLEOTIDE SEQUENCE</scope>
    <source>
        <strain evidence="2">SMH2392-1A</strain>
    </source>
</reference>
<dbReference type="Proteomes" id="UP001172101">
    <property type="component" value="Unassembled WGS sequence"/>
</dbReference>
<feature type="region of interest" description="Disordered" evidence="1">
    <location>
        <begin position="746"/>
        <end position="768"/>
    </location>
</feature>
<dbReference type="Gene3D" id="1.25.40.10">
    <property type="entry name" value="Tetratricopeptide repeat domain"/>
    <property type="match status" value="1"/>
</dbReference>
<dbReference type="GO" id="GO:0016787">
    <property type="term" value="F:hydrolase activity"/>
    <property type="evidence" value="ECO:0007669"/>
    <property type="project" value="UniProtKB-KW"/>
</dbReference>
<dbReference type="InterPro" id="IPR011990">
    <property type="entry name" value="TPR-like_helical_dom_sf"/>
</dbReference>
<accession>A0AA40DJT0</accession>
<dbReference type="SUPFAM" id="SSF52540">
    <property type="entry name" value="P-loop containing nucleoside triphosphate hydrolases"/>
    <property type="match status" value="1"/>
</dbReference>
<dbReference type="Pfam" id="PF13374">
    <property type="entry name" value="TPR_10"/>
    <property type="match status" value="1"/>
</dbReference>
<dbReference type="Gene3D" id="3.40.50.300">
    <property type="entry name" value="P-loop containing nucleotide triphosphate hydrolases"/>
    <property type="match status" value="1"/>
</dbReference>
<evidence type="ECO:0000313" key="2">
    <source>
        <dbReference type="EMBL" id="KAK0703971.1"/>
    </source>
</evidence>
<dbReference type="RefSeq" id="XP_060290830.1">
    <property type="nucleotide sequence ID" value="XM_060440652.1"/>
</dbReference>
<feature type="compositionally biased region" description="Gly residues" evidence="1">
    <location>
        <begin position="596"/>
        <end position="606"/>
    </location>
</feature>
<dbReference type="AlphaFoldDB" id="A0AA40DJT0"/>
<protein>
    <submittedName>
        <fullName evidence="2">P-loop containing nucleoside triphosphate hydrolase protein</fullName>
    </submittedName>
</protein>
<dbReference type="PANTHER" id="PTHR47691:SF3">
    <property type="entry name" value="HTH-TYPE TRANSCRIPTIONAL REGULATOR RV0890C-RELATED"/>
    <property type="match status" value="1"/>
</dbReference>
<keyword evidence="2" id="KW-0378">Hydrolase</keyword>
<comment type="caution">
    <text evidence="2">The sequence shown here is derived from an EMBL/GenBank/DDBJ whole genome shotgun (WGS) entry which is preliminary data.</text>
</comment>
<dbReference type="GeneID" id="85323922"/>
<keyword evidence="3" id="KW-1185">Reference proteome</keyword>
<organism evidence="2 3">
    <name type="scientific">Lasiosphaeria miniovina</name>
    <dbReference type="NCBI Taxonomy" id="1954250"/>
    <lineage>
        <taxon>Eukaryota</taxon>
        <taxon>Fungi</taxon>
        <taxon>Dikarya</taxon>
        <taxon>Ascomycota</taxon>
        <taxon>Pezizomycotina</taxon>
        <taxon>Sordariomycetes</taxon>
        <taxon>Sordariomycetidae</taxon>
        <taxon>Sordariales</taxon>
        <taxon>Lasiosphaeriaceae</taxon>
        <taxon>Lasiosphaeria</taxon>
    </lineage>
</organism>
<name>A0AA40DJT0_9PEZI</name>
<sequence>MLIGVVHDFCREISTRPAPPRVYCFFEERQTKFGAIAGFETDEPTSPAGGDSVPNRYLGICRRRMSGTLSGHPKVRLALGHFEMDKFEDSEDSHYQSVSSKIKKMVEESKDILEGRRGETPSTKSTSASEHSFALLTLLPFKEEPNFIGRCGILQQITDKHGKTETVVLCGSPGIGKTHVAIKYAHKFTKDYPSSRVCWVNAASAEQFEQSYMLIANASHLSLDAGKGVLETVRCHLKRESGGRWLVVLDGLNEGLDHLRATNGPHTGESLLDFIPKTSHIGKILATTRSRTVANRLVQQKEHSVVDLPAIDDRDAAKLLLGSESAIQDAAKLRSAARVARELGSSPVALTLAYAYRSTVEKMMPLSRYLEAFRSLPKPKNLSNQAITIKEEAGVRRAWQLLWNDLAARHPDTSRLLLLISILDVQSLSTSFLAEAVADRDVERHIQILVRYGMVEPYVNRTAVFVTDLVRQCARAYMVGRDETVACEVRALSLIALLILPPKLPRRSTTIAAEARRDHARLLFKVATHMAHQGQHQAAILRFEACLQNLHHLGLEDEAEKAQHALGETTRAHAATKEVGETPSPHNSSVLVLASPGGGSGGGGSGSSSRTDESESPLDLDLGLVEKENFNLALEQARQGNYQQAEKGYQGAWQASERRLGGGHFITLRIMGSLAQARCAQGRVDEGWPIMQHVLTRQSRLLGPNHPDTVVTRHNAAYVSEHLASDLRMRQGGAQQTPGRVWEIEKYGQEPKLAGDRRTHEHDRDVAG</sequence>
<dbReference type="EMBL" id="JAUIRO010000008">
    <property type="protein sequence ID" value="KAK0703971.1"/>
    <property type="molecule type" value="Genomic_DNA"/>
</dbReference>
<proteinExistence type="predicted"/>
<dbReference type="InterPro" id="IPR027417">
    <property type="entry name" value="P-loop_NTPase"/>
</dbReference>
<gene>
    <name evidence="2" type="ORF">B0T26DRAFT_681590</name>
</gene>